<dbReference type="Pfam" id="PF03797">
    <property type="entry name" value="Autotransporter"/>
    <property type="match status" value="1"/>
</dbReference>
<evidence type="ECO:0000313" key="4">
    <source>
        <dbReference type="Proteomes" id="UP000595332"/>
    </source>
</evidence>
<dbReference type="NCBIfam" id="TIGR01414">
    <property type="entry name" value="autotrans_barl"/>
    <property type="match status" value="1"/>
</dbReference>
<dbReference type="SMART" id="SM00869">
    <property type="entry name" value="Autotransporter"/>
    <property type="match status" value="1"/>
</dbReference>
<feature type="chain" id="PRO_5032793741" description="Autotransporter domain-containing protein" evidence="1">
    <location>
        <begin position="24"/>
        <end position="652"/>
    </location>
</feature>
<dbReference type="AlphaFoldDB" id="A0A7R6SUL8"/>
<gene>
    <name evidence="3" type="ORF">NEJAP_0538</name>
</gene>
<name>A0A7R6SUL8_9GAMM</name>
<dbReference type="InterPro" id="IPR005546">
    <property type="entry name" value="Autotransporte_beta"/>
</dbReference>
<organism evidence="3 4">
    <name type="scientific">Neptunomonas japonica JAMM 1380</name>
    <dbReference type="NCBI Taxonomy" id="1441457"/>
    <lineage>
        <taxon>Bacteria</taxon>
        <taxon>Pseudomonadati</taxon>
        <taxon>Pseudomonadota</taxon>
        <taxon>Gammaproteobacteria</taxon>
        <taxon>Oceanospirillales</taxon>
        <taxon>Oceanospirillaceae</taxon>
        <taxon>Neptunomonas</taxon>
    </lineage>
</organism>
<dbReference type="KEGG" id="njp:NEJAP_0538"/>
<proteinExistence type="predicted"/>
<feature type="domain" description="Autotransporter" evidence="2">
    <location>
        <begin position="374"/>
        <end position="652"/>
    </location>
</feature>
<dbReference type="Proteomes" id="UP000595332">
    <property type="component" value="Chromosome"/>
</dbReference>
<dbReference type="SUPFAM" id="SSF103515">
    <property type="entry name" value="Autotransporter"/>
    <property type="match status" value="1"/>
</dbReference>
<protein>
    <recommendedName>
        <fullName evidence="2">Autotransporter domain-containing protein</fullName>
    </recommendedName>
</protein>
<keyword evidence="4" id="KW-1185">Reference proteome</keyword>
<evidence type="ECO:0000313" key="3">
    <source>
        <dbReference type="EMBL" id="BBB28495.1"/>
    </source>
</evidence>
<evidence type="ECO:0000259" key="2">
    <source>
        <dbReference type="PROSITE" id="PS51208"/>
    </source>
</evidence>
<dbReference type="Gene3D" id="2.40.128.130">
    <property type="entry name" value="Autotransporter beta-domain"/>
    <property type="match status" value="1"/>
</dbReference>
<evidence type="ECO:0000256" key="1">
    <source>
        <dbReference type="SAM" id="SignalP"/>
    </source>
</evidence>
<feature type="signal peptide" evidence="1">
    <location>
        <begin position="1"/>
        <end position="23"/>
    </location>
</feature>
<reference evidence="3 4" key="1">
    <citation type="journal article" date="2008" name="Int. J. Syst. Evol. Microbiol.">
        <title>Neptunomonas japonica sp. nov., an Osedax japonicus symbiont-like bacterium isolated from sediment adjacent to sperm whale carcasses off Kagoshima, Japan.</title>
        <authorList>
            <person name="Miyazaki M."/>
            <person name="Nogi Y."/>
            <person name="Fujiwara Y."/>
            <person name="Kawato M."/>
            <person name="Kubokawa K."/>
            <person name="Horikoshi K."/>
        </authorList>
    </citation>
    <scope>NUCLEOTIDE SEQUENCE [LARGE SCALE GENOMIC DNA]</scope>
    <source>
        <strain evidence="3 4">JAMM 1380</strain>
    </source>
</reference>
<sequence length="652" mass="69022">MERVFKRCALSLAVALSCGEALASPSPISLTGDFIKIGTNHYGTVGSIGSTSPGILYDSTGTGTFNTAYDYLTPGAPYEGYYFRTSNGGTTYNSGSNNSGGFGLGVNFSSFSDTSSGTTNSVQWVGSYDPGSGKLFDITNDISFEDSDQIIKVVTTITASKDLTDLYFLRLIDPDANAAPGDSSATTNIRGNGSVAAENLVYAEALVSKYILGYYTASTSGVNTGISSGWSSDPTVYYAGTDDGNGDYTLGMSFYDESLLTSESLVLTYYYVFGSDITAAIEAISGLSVLDSSTTLSNSSAFGAASVIDNNTALLSVFSDAGLSSDQEVSDAASQTLPLLTGSSALAAKNALNGINRIIQARTNSNQGLSSGDDFVSEQYFWLKPFGSWADQKNTGGVAGFDVDTYGIAAGFDGLMNDNYRLGIAFAYANSDVDSKSSVAPQSLQTDVYQLVGYGSYALSENIDLNFQIDVGHNSNKGQRTIAFTSTTASSDFDSLSAHAGVEVAKNFDVSGKTTFTPSIRTDYTWIEDESYDESGAGVLNLNVEKRSTTELLVGVDGKLTHQVSDETKFTANIGVAYDLHNGRSSITSAFAGAPTASFVTYGIDPDPWRTNAGMGLVYTLENGTEINARYDVGYREDFLNQTASVKLRWMF</sequence>
<dbReference type="GO" id="GO:0019867">
    <property type="term" value="C:outer membrane"/>
    <property type="evidence" value="ECO:0007669"/>
    <property type="project" value="InterPro"/>
</dbReference>
<dbReference type="PROSITE" id="PS51208">
    <property type="entry name" value="AUTOTRANSPORTER"/>
    <property type="match status" value="1"/>
</dbReference>
<dbReference type="PROSITE" id="PS51257">
    <property type="entry name" value="PROKAR_LIPOPROTEIN"/>
    <property type="match status" value="1"/>
</dbReference>
<dbReference type="InterPro" id="IPR006315">
    <property type="entry name" value="OM_autotransptr_brl_dom"/>
</dbReference>
<accession>A0A7R6SUL8</accession>
<dbReference type="InterPro" id="IPR036709">
    <property type="entry name" value="Autotransporte_beta_dom_sf"/>
</dbReference>
<dbReference type="EMBL" id="AP014546">
    <property type="protein sequence ID" value="BBB28495.1"/>
    <property type="molecule type" value="Genomic_DNA"/>
</dbReference>
<keyword evidence="1" id="KW-0732">Signal</keyword>